<evidence type="ECO:0000313" key="2">
    <source>
        <dbReference type="Proteomes" id="UP001226434"/>
    </source>
</evidence>
<dbReference type="RefSeq" id="WP_282336476.1">
    <property type="nucleotide sequence ID" value="NZ_JASBRG010000007.1"/>
</dbReference>
<accession>A0ABT6RIF7</accession>
<proteinExistence type="predicted"/>
<evidence type="ECO:0000313" key="1">
    <source>
        <dbReference type="EMBL" id="MDI3322358.1"/>
    </source>
</evidence>
<reference evidence="1 2" key="1">
    <citation type="submission" date="2023-05" db="EMBL/GenBank/DDBJ databases">
        <title>Genome sequence of Pinibacter sp. MAH-24.</title>
        <authorList>
            <person name="Huq M.A."/>
        </authorList>
    </citation>
    <scope>NUCLEOTIDE SEQUENCE [LARGE SCALE GENOMIC DNA]</scope>
    <source>
        <strain evidence="1 2">MAH-24</strain>
    </source>
</reference>
<evidence type="ECO:0008006" key="3">
    <source>
        <dbReference type="Google" id="ProtNLM"/>
    </source>
</evidence>
<dbReference type="PROSITE" id="PS51257">
    <property type="entry name" value="PROKAR_LIPOPROTEIN"/>
    <property type="match status" value="1"/>
</dbReference>
<sequence>MKPIVSILSIACLAFLLIAGCSKEHSVEKKDTTIVSSWSFTEGDKSFKGTVDSVYIDTASNIVFLNLNGTADNGSDKIAIVIYGTQIANGTYTSPQAFFTYTQNNNNVIYQSDASQSKFTVNITNLDTSSVSGTFSGEVMSGNGVAVNITNGKFTSALKKDVIGSVPTGNLTVWASESCSQNNPIQVIINNQKEFVETFTATAPDCGAQGAANFTLPAGYYNVTAVCGGDTTNYPDKVLVQPYACNQLQLLH</sequence>
<organism evidence="1 2">
    <name type="scientific">Pinibacter soli</name>
    <dbReference type="NCBI Taxonomy" id="3044211"/>
    <lineage>
        <taxon>Bacteria</taxon>
        <taxon>Pseudomonadati</taxon>
        <taxon>Bacteroidota</taxon>
        <taxon>Chitinophagia</taxon>
        <taxon>Chitinophagales</taxon>
        <taxon>Chitinophagaceae</taxon>
        <taxon>Pinibacter</taxon>
    </lineage>
</organism>
<comment type="caution">
    <text evidence="1">The sequence shown here is derived from an EMBL/GenBank/DDBJ whole genome shotgun (WGS) entry which is preliminary data.</text>
</comment>
<dbReference type="EMBL" id="JASBRG010000007">
    <property type="protein sequence ID" value="MDI3322358.1"/>
    <property type="molecule type" value="Genomic_DNA"/>
</dbReference>
<protein>
    <recommendedName>
        <fullName evidence="3">Lipoprotein</fullName>
    </recommendedName>
</protein>
<gene>
    <name evidence="1" type="ORF">QJ048_21385</name>
</gene>
<keyword evidence="2" id="KW-1185">Reference proteome</keyword>
<dbReference type="Proteomes" id="UP001226434">
    <property type="component" value="Unassembled WGS sequence"/>
</dbReference>
<name>A0ABT6RIF7_9BACT</name>